<evidence type="ECO:0000313" key="4">
    <source>
        <dbReference type="Proteomes" id="UP001303115"/>
    </source>
</evidence>
<comment type="caution">
    <text evidence="3">The sequence shown here is derived from an EMBL/GenBank/DDBJ whole genome shotgun (WGS) entry which is preliminary data.</text>
</comment>
<name>A0AAN6P6X3_9PEZI</name>
<reference evidence="4" key="1">
    <citation type="journal article" date="2023" name="Mol. Phylogenet. Evol.">
        <title>Genome-scale phylogeny and comparative genomics of the fungal order Sordariales.</title>
        <authorList>
            <person name="Hensen N."/>
            <person name="Bonometti L."/>
            <person name="Westerberg I."/>
            <person name="Brannstrom I.O."/>
            <person name="Guillou S."/>
            <person name="Cros-Aarteil S."/>
            <person name="Calhoun S."/>
            <person name="Haridas S."/>
            <person name="Kuo A."/>
            <person name="Mondo S."/>
            <person name="Pangilinan J."/>
            <person name="Riley R."/>
            <person name="LaButti K."/>
            <person name="Andreopoulos B."/>
            <person name="Lipzen A."/>
            <person name="Chen C."/>
            <person name="Yan M."/>
            <person name="Daum C."/>
            <person name="Ng V."/>
            <person name="Clum A."/>
            <person name="Steindorff A."/>
            <person name="Ohm R.A."/>
            <person name="Martin F."/>
            <person name="Silar P."/>
            <person name="Natvig D.O."/>
            <person name="Lalanne C."/>
            <person name="Gautier V."/>
            <person name="Ament-Velasquez S.L."/>
            <person name="Kruys A."/>
            <person name="Hutchinson M.I."/>
            <person name="Powell A.J."/>
            <person name="Barry K."/>
            <person name="Miller A.N."/>
            <person name="Grigoriev I.V."/>
            <person name="Debuchy R."/>
            <person name="Gladieux P."/>
            <person name="Hiltunen Thoren M."/>
            <person name="Johannesson H."/>
        </authorList>
    </citation>
    <scope>NUCLEOTIDE SEQUENCE [LARGE SCALE GENOMIC DNA]</scope>
    <source>
        <strain evidence="4">CBS 284.82</strain>
    </source>
</reference>
<proteinExistence type="predicted"/>
<gene>
    <name evidence="3" type="ORF">C8A01DRAFT_20918</name>
</gene>
<evidence type="ECO:0000256" key="1">
    <source>
        <dbReference type="SAM" id="MobiDB-lite"/>
    </source>
</evidence>
<keyword evidence="4" id="KW-1185">Reference proteome</keyword>
<keyword evidence="2" id="KW-0812">Transmembrane</keyword>
<evidence type="ECO:0000256" key="2">
    <source>
        <dbReference type="SAM" id="Phobius"/>
    </source>
</evidence>
<dbReference type="Proteomes" id="UP001303115">
    <property type="component" value="Unassembled WGS sequence"/>
</dbReference>
<feature type="transmembrane region" description="Helical" evidence="2">
    <location>
        <begin position="94"/>
        <end position="117"/>
    </location>
</feature>
<sequence length="418" mass="45427">MASIPPTTPPGASVSSNSTMGVCHTTITTCVPGPSATPITCSAICPAVCSSAQSRSSPPQSTVTVTKTAASAQHTSCTPLPTPRISEWPTRRDLTGICIATAAVALIIGALAMLCFLKRRARKLARARAYDGSQSPQESSQLMNIAGATSTRSKTAPVPVFDNDSADGPISGLVNLGSMIQNHVESNYVLYEAQHDRDNLVQAIAGLPFLKHDAQFLAHLCSVPATRHATIRHLIAVTILSAVDFCTFHNNLLLPPAVLAFWEILPSSHGDRKHIEALWQWQKFSVALLEKQTTTSKEMGEEEEEEEEEEEKEEELSPSDALQPQVAKLRALLDPVLTNFAPGSHEERYRQSEQLEELIWAAARLGYKMLAHPVRWSFNWQAGDHEMVLLSGLLRVSNSEGEMLDKPVPVGAQITVEI</sequence>
<keyword evidence="2" id="KW-0472">Membrane</keyword>
<accession>A0AAN6P6X3</accession>
<dbReference type="AlphaFoldDB" id="A0AAN6P6X3"/>
<protein>
    <submittedName>
        <fullName evidence="3">Uncharacterized protein</fullName>
    </submittedName>
</protein>
<feature type="region of interest" description="Disordered" evidence="1">
    <location>
        <begin position="293"/>
        <end position="321"/>
    </location>
</feature>
<evidence type="ECO:0000313" key="3">
    <source>
        <dbReference type="EMBL" id="KAK4031942.1"/>
    </source>
</evidence>
<feature type="compositionally biased region" description="Acidic residues" evidence="1">
    <location>
        <begin position="300"/>
        <end position="317"/>
    </location>
</feature>
<dbReference type="EMBL" id="MU854674">
    <property type="protein sequence ID" value="KAK4031942.1"/>
    <property type="molecule type" value="Genomic_DNA"/>
</dbReference>
<keyword evidence="2" id="KW-1133">Transmembrane helix</keyword>
<organism evidence="3 4">
    <name type="scientific">Parachaetomium inaequale</name>
    <dbReference type="NCBI Taxonomy" id="2588326"/>
    <lineage>
        <taxon>Eukaryota</taxon>
        <taxon>Fungi</taxon>
        <taxon>Dikarya</taxon>
        <taxon>Ascomycota</taxon>
        <taxon>Pezizomycotina</taxon>
        <taxon>Sordariomycetes</taxon>
        <taxon>Sordariomycetidae</taxon>
        <taxon>Sordariales</taxon>
        <taxon>Chaetomiaceae</taxon>
        <taxon>Parachaetomium</taxon>
    </lineage>
</organism>